<dbReference type="GO" id="GO:0003700">
    <property type="term" value="F:DNA-binding transcription factor activity"/>
    <property type="evidence" value="ECO:0007669"/>
    <property type="project" value="InterPro"/>
</dbReference>
<evidence type="ECO:0000313" key="7">
    <source>
        <dbReference type="EMBL" id="MBE9373863.1"/>
    </source>
</evidence>
<dbReference type="EMBL" id="JADEYC010000008">
    <property type="protein sequence ID" value="MBE9373863.1"/>
    <property type="molecule type" value="Genomic_DNA"/>
</dbReference>
<dbReference type="RefSeq" id="WP_193927321.1">
    <property type="nucleotide sequence ID" value="NZ_JADEYC010000008.1"/>
</dbReference>
<evidence type="ECO:0000256" key="2">
    <source>
        <dbReference type="ARBA" id="ARBA00023015"/>
    </source>
</evidence>
<dbReference type="Proteomes" id="UP000598360">
    <property type="component" value="Unassembled WGS sequence"/>
</dbReference>
<comment type="caution">
    <text evidence="7">The sequence shown here is derived from an EMBL/GenBank/DDBJ whole genome shotgun (WGS) entry which is preliminary data.</text>
</comment>
<accession>A0A929B9Y9</accession>
<evidence type="ECO:0000256" key="4">
    <source>
        <dbReference type="ARBA" id="ARBA00023163"/>
    </source>
</evidence>
<organism evidence="7 8">
    <name type="scientific">Saccharopolyspora montiporae</name>
    <dbReference type="NCBI Taxonomy" id="2781240"/>
    <lineage>
        <taxon>Bacteria</taxon>
        <taxon>Bacillati</taxon>
        <taxon>Actinomycetota</taxon>
        <taxon>Actinomycetes</taxon>
        <taxon>Pseudonocardiales</taxon>
        <taxon>Pseudonocardiaceae</taxon>
        <taxon>Saccharopolyspora</taxon>
    </lineage>
</organism>
<dbReference type="InterPro" id="IPR036388">
    <property type="entry name" value="WH-like_DNA-bd_sf"/>
</dbReference>
<dbReference type="AlphaFoldDB" id="A0A929B9Y9"/>
<evidence type="ECO:0000256" key="3">
    <source>
        <dbReference type="ARBA" id="ARBA00023125"/>
    </source>
</evidence>
<evidence type="ECO:0000256" key="1">
    <source>
        <dbReference type="ARBA" id="ARBA00009437"/>
    </source>
</evidence>
<feature type="domain" description="HTH lysR-type" evidence="6">
    <location>
        <begin position="1"/>
        <end position="58"/>
    </location>
</feature>
<dbReference type="Pfam" id="PF03466">
    <property type="entry name" value="LysR_substrate"/>
    <property type="match status" value="1"/>
</dbReference>
<keyword evidence="3" id="KW-0238">DNA-binding</keyword>
<evidence type="ECO:0000256" key="5">
    <source>
        <dbReference type="SAM" id="MobiDB-lite"/>
    </source>
</evidence>
<gene>
    <name evidence="7" type="ORF">IQ251_05305</name>
</gene>
<dbReference type="InterPro" id="IPR005119">
    <property type="entry name" value="LysR_subst-bd"/>
</dbReference>
<keyword evidence="4" id="KW-0804">Transcription</keyword>
<feature type="region of interest" description="Disordered" evidence="5">
    <location>
        <begin position="278"/>
        <end position="300"/>
    </location>
</feature>
<dbReference type="PROSITE" id="PS50931">
    <property type="entry name" value="HTH_LYSR"/>
    <property type="match status" value="1"/>
</dbReference>
<dbReference type="SUPFAM" id="SSF53850">
    <property type="entry name" value="Periplasmic binding protein-like II"/>
    <property type="match status" value="1"/>
</dbReference>
<protein>
    <submittedName>
        <fullName evidence="7">LysR family transcriptional regulator</fullName>
    </submittedName>
</protein>
<keyword evidence="2" id="KW-0805">Transcription regulation</keyword>
<dbReference type="PANTHER" id="PTHR30346:SF28">
    <property type="entry name" value="HTH-TYPE TRANSCRIPTIONAL REGULATOR CYNR"/>
    <property type="match status" value="1"/>
</dbReference>
<dbReference type="Gene3D" id="3.40.190.10">
    <property type="entry name" value="Periplasmic binding protein-like II"/>
    <property type="match status" value="2"/>
</dbReference>
<dbReference type="GO" id="GO:0003677">
    <property type="term" value="F:DNA binding"/>
    <property type="evidence" value="ECO:0007669"/>
    <property type="project" value="UniProtKB-KW"/>
</dbReference>
<evidence type="ECO:0000313" key="8">
    <source>
        <dbReference type="Proteomes" id="UP000598360"/>
    </source>
</evidence>
<keyword evidence="8" id="KW-1185">Reference proteome</keyword>
<dbReference type="Pfam" id="PF00126">
    <property type="entry name" value="HTH_1"/>
    <property type="match status" value="1"/>
</dbReference>
<dbReference type="InterPro" id="IPR036390">
    <property type="entry name" value="WH_DNA-bd_sf"/>
</dbReference>
<dbReference type="PRINTS" id="PR00039">
    <property type="entry name" value="HTHLYSR"/>
</dbReference>
<dbReference type="CDD" id="cd08414">
    <property type="entry name" value="PBP2_LTTR_aromatics_like"/>
    <property type="match status" value="1"/>
</dbReference>
<sequence>MELRHLRYFVAVAEERHFGRAAARLHVTQSTLSTQVRGLEREVGGPLFARTSRRVELTGSGEALLVEAHRALDQADRALTVARQSASGDLGSVRLGFSGVAALEGVLSEDLREFRRAHPRVEVELTELPPAAQVRGVREGTIDVGYAPDLELGDVHDLTLTPRTQTPVSVAVRHDHALTATSSVDTADLAGEDLIVYAAGEDDETVLARLGSHGRDAGARIHRLASTLSVLSLASAGAGVALVPAATERIALPGIAYRPVRDTVSALTVVTVSRPDETSGPVRAYLGGRRQPSRDRQNAG</sequence>
<name>A0A929B9Y9_9PSEU</name>
<proteinExistence type="inferred from homology"/>
<dbReference type="SUPFAM" id="SSF46785">
    <property type="entry name" value="Winged helix' DNA-binding domain"/>
    <property type="match status" value="1"/>
</dbReference>
<dbReference type="PANTHER" id="PTHR30346">
    <property type="entry name" value="TRANSCRIPTIONAL DUAL REGULATOR HCAR-RELATED"/>
    <property type="match status" value="1"/>
</dbReference>
<evidence type="ECO:0000259" key="6">
    <source>
        <dbReference type="PROSITE" id="PS50931"/>
    </source>
</evidence>
<dbReference type="GO" id="GO:0032993">
    <property type="term" value="C:protein-DNA complex"/>
    <property type="evidence" value="ECO:0007669"/>
    <property type="project" value="TreeGrafter"/>
</dbReference>
<dbReference type="Gene3D" id="1.10.10.10">
    <property type="entry name" value="Winged helix-like DNA-binding domain superfamily/Winged helix DNA-binding domain"/>
    <property type="match status" value="1"/>
</dbReference>
<dbReference type="InterPro" id="IPR000847">
    <property type="entry name" value="LysR_HTH_N"/>
</dbReference>
<comment type="similarity">
    <text evidence="1">Belongs to the LysR transcriptional regulatory family.</text>
</comment>
<reference evidence="7" key="1">
    <citation type="submission" date="2020-10" db="EMBL/GenBank/DDBJ databases">
        <title>Diversity and distribution of actinomycetes associated with coral in the coast of Hainan.</title>
        <authorList>
            <person name="Li F."/>
        </authorList>
    </citation>
    <scope>NUCLEOTIDE SEQUENCE</scope>
    <source>
        <strain evidence="7">HNM0983</strain>
    </source>
</reference>
<dbReference type="FunFam" id="1.10.10.10:FF:000001">
    <property type="entry name" value="LysR family transcriptional regulator"/>
    <property type="match status" value="1"/>
</dbReference>